<dbReference type="Gramene" id="TraesCSU02G058300.1">
    <property type="protein sequence ID" value="TraesCSU02G058300.1"/>
    <property type="gene ID" value="TraesCSU02G058300"/>
</dbReference>
<dbReference type="Gramene" id="TraesJAGUn03G04529040.1">
    <property type="protein sequence ID" value="TraesJAGUn03G04529040.1"/>
    <property type="gene ID" value="TraesJAGUn03G04529040"/>
</dbReference>
<dbReference type="InterPro" id="IPR036390">
    <property type="entry name" value="WH_DNA-bd_sf"/>
</dbReference>
<dbReference type="OMA" id="IRSCKPA"/>
<dbReference type="Gene3D" id="1.10.10.10">
    <property type="entry name" value="Winged helix-like DNA-binding domain superfamily/Winged helix DNA-binding domain"/>
    <property type="match status" value="1"/>
</dbReference>
<dbReference type="InterPro" id="IPR016461">
    <property type="entry name" value="COMT-like"/>
</dbReference>
<dbReference type="InterPro" id="IPR001077">
    <property type="entry name" value="COMT_C"/>
</dbReference>
<dbReference type="Gramene" id="TraesRN3A0101199000.1">
    <property type="protein sequence ID" value="TraesRN3A0101199000.1"/>
    <property type="gene ID" value="TraesRN3A0101199000"/>
</dbReference>
<dbReference type="Proteomes" id="UP000019116">
    <property type="component" value="Chromosome Un"/>
</dbReference>
<dbReference type="Gramene" id="TraesNOR3D03G02017850.1">
    <property type="protein sequence ID" value="TraesNOR3D03G02017850.1"/>
    <property type="gene ID" value="TraesNOR3D03G02017850"/>
</dbReference>
<feature type="domain" description="O-methyltransferase dimerisation" evidence="6">
    <location>
        <begin position="26"/>
        <end position="118"/>
    </location>
</feature>
<dbReference type="Pfam" id="PF00891">
    <property type="entry name" value="Methyltransf_2"/>
    <property type="match status" value="1"/>
</dbReference>
<evidence type="ECO:0000259" key="5">
    <source>
        <dbReference type="Pfam" id="PF00891"/>
    </source>
</evidence>
<dbReference type="Gramene" id="TraesROB_scaffold_104010_01G000400.1">
    <property type="protein sequence ID" value="TraesROB_scaffold_104010_01G000400.1"/>
    <property type="gene ID" value="TraesROB_scaffold_104010_01G000400"/>
</dbReference>
<evidence type="ECO:0000313" key="7">
    <source>
        <dbReference type="EnsemblPlants" id="TraesCSU02G058300.1"/>
    </source>
</evidence>
<dbReference type="PROSITE" id="PS51683">
    <property type="entry name" value="SAM_OMT_II"/>
    <property type="match status" value="1"/>
</dbReference>
<reference evidence="7" key="1">
    <citation type="submission" date="2018-08" db="EMBL/GenBank/DDBJ databases">
        <authorList>
            <person name="Rossello M."/>
        </authorList>
    </citation>
    <scope>NUCLEOTIDE SEQUENCE [LARGE SCALE GENOMIC DNA]</scope>
    <source>
        <strain evidence="7">cv. Chinese Spring</strain>
    </source>
</reference>
<dbReference type="InterPro" id="IPR029063">
    <property type="entry name" value="SAM-dependent_MTases_sf"/>
</dbReference>
<evidence type="ECO:0000256" key="4">
    <source>
        <dbReference type="PIRSR" id="PIRSR005739-1"/>
    </source>
</evidence>
<dbReference type="InterPro" id="IPR012967">
    <property type="entry name" value="COMT_dimerisation"/>
</dbReference>
<dbReference type="Gramene" id="TraesARI3D03G02025830.1">
    <property type="protein sequence ID" value="TraesARI3D03G02025830.1"/>
    <property type="gene ID" value="TraesARI3D03G02025830"/>
</dbReference>
<dbReference type="PANTHER" id="PTHR11746">
    <property type="entry name" value="O-METHYLTRANSFERASE"/>
    <property type="match status" value="1"/>
</dbReference>
<name>A0A3B6U4F1_WHEAT</name>
<dbReference type="Gramene" id="TraesMAC3D03G01989820.1">
    <property type="protein sequence ID" value="TraesMAC3D03G01989820.1"/>
    <property type="gene ID" value="TraesMAC3D03G01989820"/>
</dbReference>
<keyword evidence="3" id="KW-0949">S-adenosyl-L-methionine</keyword>
<dbReference type="FunFam" id="1.10.10.10:FF:000213">
    <property type="entry name" value="Coniferyl alcohol 9-O-methyltransferase"/>
    <property type="match status" value="1"/>
</dbReference>
<dbReference type="Gramene" id="TraesPARA_EIv1.0_1170950.1">
    <property type="protein sequence ID" value="TraesPARA_EIv1.0_1170950.1.CDS"/>
    <property type="gene ID" value="TraesPARA_EIv1.0_1170950"/>
</dbReference>
<dbReference type="Gramene" id="TraesWEE_scaffold_103804_01G000400.1">
    <property type="protein sequence ID" value="TraesWEE_scaffold_103804_01G000400.1"/>
    <property type="gene ID" value="TraesWEE_scaffold_103804_01G000400"/>
</dbReference>
<dbReference type="GeneID" id="123075764"/>
<evidence type="ECO:0000313" key="8">
    <source>
        <dbReference type="Proteomes" id="UP000019116"/>
    </source>
</evidence>
<sequence length="375" mass="40918">MVENHPAVTMPTTSDKELLQAHAELWNLTFSYLKSMALECAINLGIPTAIHRCGGTASLPDLLATLPILERKKSYLPRLMRFLVASGIFTVDVPATGECANVGATSTYRLTPLSCLLVDGDDTDAHQRTSLSSFVLSQTNKYHVTAAMHFSEWFTSDEGSASAEMPYMMANGTNPWAIMARDPKLNQVFNAGMAADTQFAMNFIVSNCGEVFEGVTSIVDVAGGTGTAARAIAKAFPHIKCSVLDLPNVINSISSDGTVEYIVGDMMSSIPRTDAVFLKYVLHDWKDEDCVKILTQCKKAIPKPGGKVIIVDMVVGSPSKSMFEAQVLFDLLMMVMTSGKEREEHEWGKIFKDAGFSHYKTRPVMGCMAVTELYP</sequence>
<evidence type="ECO:0000256" key="3">
    <source>
        <dbReference type="ARBA" id="ARBA00022691"/>
    </source>
</evidence>
<dbReference type="PIRSF" id="PIRSF005739">
    <property type="entry name" value="O-mtase"/>
    <property type="match status" value="1"/>
</dbReference>
<dbReference type="Gramene" id="TraesKAR3D01G0429570.1">
    <property type="protein sequence ID" value="cds.TraesKAR3D01G0429570.1"/>
    <property type="gene ID" value="TraesKAR3D01G0429570"/>
</dbReference>
<dbReference type="InterPro" id="IPR036388">
    <property type="entry name" value="WH-like_DNA-bd_sf"/>
</dbReference>
<dbReference type="Pfam" id="PF08100">
    <property type="entry name" value="Dimerisation"/>
    <property type="match status" value="1"/>
</dbReference>
<keyword evidence="1" id="KW-0489">Methyltransferase</keyword>
<dbReference type="CDD" id="cd02440">
    <property type="entry name" value="AdoMet_MTases"/>
    <property type="match status" value="1"/>
</dbReference>
<keyword evidence="2" id="KW-0808">Transferase</keyword>
<evidence type="ECO:0000256" key="2">
    <source>
        <dbReference type="ARBA" id="ARBA00022679"/>
    </source>
</evidence>
<dbReference type="Gramene" id="TraesCAD_scaffold_056817_01G000300.1">
    <property type="protein sequence ID" value="TraesCAD_scaffold_056817_01G000300.1"/>
    <property type="gene ID" value="TraesCAD_scaffold_056817_01G000300"/>
</dbReference>
<dbReference type="Gramene" id="TraesSYM3D03G02016830.1">
    <property type="protein sequence ID" value="TraesSYM3D03G02016830.1"/>
    <property type="gene ID" value="TraesSYM3D03G02016830"/>
</dbReference>
<dbReference type="OrthoDB" id="2410195at2759"/>
<dbReference type="Gramene" id="TraesJUL3D03G02009820.1">
    <property type="protein sequence ID" value="TraesJUL3D03G02009820.1"/>
    <property type="gene ID" value="TraesJUL3D03G02009820"/>
</dbReference>
<reference evidence="7" key="2">
    <citation type="submission" date="2018-10" db="UniProtKB">
        <authorList>
            <consortium name="EnsemblPlants"/>
        </authorList>
    </citation>
    <scope>IDENTIFICATION</scope>
</reference>
<protein>
    <recommendedName>
        <fullName evidence="9">O-methyltransferase domain-containing protein</fullName>
    </recommendedName>
</protein>
<accession>A0A3B6U4F1</accession>
<dbReference type="GO" id="GO:0032259">
    <property type="term" value="P:methylation"/>
    <property type="evidence" value="ECO:0000318"/>
    <property type="project" value="GO_Central"/>
</dbReference>
<dbReference type="EnsemblPlants" id="TraesCSU02G058300.1">
    <property type="protein sequence ID" value="TraesCSU02G058300.1"/>
    <property type="gene ID" value="TraesCSU02G058300"/>
</dbReference>
<keyword evidence="8" id="KW-1185">Reference proteome</keyword>
<dbReference type="STRING" id="4565.A0A3B6U4F1"/>
<dbReference type="RefSeq" id="XP_044354225.1">
    <property type="nucleotide sequence ID" value="XM_044498290.1"/>
</dbReference>
<dbReference type="AlphaFoldDB" id="A0A3B6U4F1"/>
<dbReference type="Gene3D" id="3.40.50.150">
    <property type="entry name" value="Vaccinia Virus protein VP39"/>
    <property type="match status" value="1"/>
</dbReference>
<dbReference type="SUPFAM" id="SSF46785">
    <property type="entry name" value="Winged helix' DNA-binding domain"/>
    <property type="match status" value="1"/>
</dbReference>
<dbReference type="SUPFAM" id="SSF53335">
    <property type="entry name" value="S-adenosyl-L-methionine-dependent methyltransferases"/>
    <property type="match status" value="1"/>
</dbReference>
<feature type="domain" description="O-methyltransferase C-terminal" evidence="5">
    <location>
        <begin position="163"/>
        <end position="357"/>
    </location>
</feature>
<feature type="active site" description="Proton acceptor" evidence="4">
    <location>
        <position position="283"/>
    </location>
</feature>
<dbReference type="FunFam" id="3.40.50.150:FF:000057">
    <property type="entry name" value="O-methyltransferase ZRP4"/>
    <property type="match status" value="1"/>
</dbReference>
<evidence type="ECO:0000259" key="6">
    <source>
        <dbReference type="Pfam" id="PF08100"/>
    </source>
</evidence>
<proteinExistence type="predicted"/>
<organism evidence="7">
    <name type="scientific">Triticum aestivum</name>
    <name type="common">Wheat</name>
    <dbReference type="NCBI Taxonomy" id="4565"/>
    <lineage>
        <taxon>Eukaryota</taxon>
        <taxon>Viridiplantae</taxon>
        <taxon>Streptophyta</taxon>
        <taxon>Embryophyta</taxon>
        <taxon>Tracheophyta</taxon>
        <taxon>Spermatophyta</taxon>
        <taxon>Magnoliopsida</taxon>
        <taxon>Liliopsida</taxon>
        <taxon>Poales</taxon>
        <taxon>Poaceae</taxon>
        <taxon>BOP clade</taxon>
        <taxon>Pooideae</taxon>
        <taxon>Triticodae</taxon>
        <taxon>Triticeae</taxon>
        <taxon>Triticinae</taxon>
        <taxon>Triticum</taxon>
    </lineage>
</organism>
<dbReference type="Gramene" id="TraesCLE_scaffold_055914_01G000400.1">
    <property type="protein sequence ID" value="TraesCLE_scaffold_055914_01G000400.1"/>
    <property type="gene ID" value="TraesCLE_scaffold_055914_01G000400"/>
</dbReference>
<gene>
    <name evidence="7" type="primary">LOC123075764</name>
</gene>
<dbReference type="SMR" id="A0A3B6U4F1"/>
<dbReference type="GO" id="GO:0046983">
    <property type="term" value="F:protein dimerization activity"/>
    <property type="evidence" value="ECO:0007669"/>
    <property type="project" value="InterPro"/>
</dbReference>
<evidence type="ECO:0008006" key="9">
    <source>
        <dbReference type="Google" id="ProtNLM"/>
    </source>
</evidence>
<dbReference type="Gramene" id="TraesSTA3D03G01986740.1">
    <property type="protein sequence ID" value="TraesSTA3D03G01986740.1"/>
    <property type="gene ID" value="TraesSTA3D03G01986740"/>
</dbReference>
<dbReference type="GO" id="GO:0008171">
    <property type="term" value="F:O-methyltransferase activity"/>
    <property type="evidence" value="ECO:0000318"/>
    <property type="project" value="GO_Central"/>
</dbReference>
<dbReference type="GO" id="GO:0008757">
    <property type="term" value="F:S-adenosylmethionine-dependent methyltransferase activity"/>
    <property type="evidence" value="ECO:0000318"/>
    <property type="project" value="GO_Central"/>
</dbReference>
<evidence type="ECO:0000256" key="1">
    <source>
        <dbReference type="ARBA" id="ARBA00022603"/>
    </source>
</evidence>